<evidence type="ECO:0000313" key="2">
    <source>
        <dbReference type="EMBL" id="GGU43083.1"/>
    </source>
</evidence>
<comment type="caution">
    <text evidence="2">The sequence shown here is derived from an EMBL/GenBank/DDBJ whole genome shotgun (WGS) entry which is preliminary data.</text>
</comment>
<feature type="region of interest" description="Disordered" evidence="1">
    <location>
        <begin position="175"/>
        <end position="202"/>
    </location>
</feature>
<evidence type="ECO:0000313" key="3">
    <source>
        <dbReference type="Proteomes" id="UP000654471"/>
    </source>
</evidence>
<feature type="compositionally biased region" description="Low complexity" evidence="1">
    <location>
        <begin position="192"/>
        <end position="202"/>
    </location>
</feature>
<feature type="compositionally biased region" description="Polar residues" evidence="1">
    <location>
        <begin position="1"/>
        <end position="10"/>
    </location>
</feature>
<dbReference type="EMBL" id="BMRP01000001">
    <property type="protein sequence ID" value="GGU43083.1"/>
    <property type="molecule type" value="Genomic_DNA"/>
</dbReference>
<feature type="region of interest" description="Disordered" evidence="1">
    <location>
        <begin position="1"/>
        <end position="110"/>
    </location>
</feature>
<dbReference type="Proteomes" id="UP000654471">
    <property type="component" value="Unassembled WGS sequence"/>
</dbReference>
<feature type="compositionally biased region" description="Basic and acidic residues" evidence="1">
    <location>
        <begin position="32"/>
        <end position="43"/>
    </location>
</feature>
<accession>A0ABQ2UMT5</accession>
<keyword evidence="3" id="KW-1185">Reference proteome</keyword>
<evidence type="ECO:0000256" key="1">
    <source>
        <dbReference type="SAM" id="MobiDB-lite"/>
    </source>
</evidence>
<sequence length="202" mass="20920">MSSSRGSSKTLLKARASSADGPDAGGGGQERGNGDRLGREEVRVQVCHASGPAQIRACTGDGGQVRKPLRASGPGRQSAAGQDLALPAEQVEQDSGRGLGDGRGPAGVESGLDWFQRLGEYGPVGAAFTGLLDVLDLPDVYGVVLPSASHLGPKSIAAERQREIARSGVRLMLVRDNATARRTPPRSRRRTSSSAPALDAET</sequence>
<proteinExistence type="predicted"/>
<gene>
    <name evidence="2" type="ORF">GCM10010211_03000</name>
</gene>
<reference evidence="3" key="1">
    <citation type="journal article" date="2019" name="Int. J. Syst. Evol. Microbiol.">
        <title>The Global Catalogue of Microorganisms (GCM) 10K type strain sequencing project: providing services to taxonomists for standard genome sequencing and annotation.</title>
        <authorList>
            <consortium name="The Broad Institute Genomics Platform"/>
            <consortium name="The Broad Institute Genome Sequencing Center for Infectious Disease"/>
            <person name="Wu L."/>
            <person name="Ma J."/>
        </authorList>
    </citation>
    <scope>NUCLEOTIDE SEQUENCE [LARGE SCALE GENOMIC DNA]</scope>
    <source>
        <strain evidence="3">JCM 3399</strain>
    </source>
</reference>
<name>A0ABQ2UMT5_9ACTN</name>
<protein>
    <submittedName>
        <fullName evidence="2">Uncharacterized protein</fullName>
    </submittedName>
</protein>
<organism evidence="2 3">
    <name type="scientific">Streptomyces albospinus</name>
    <dbReference type="NCBI Taxonomy" id="285515"/>
    <lineage>
        <taxon>Bacteria</taxon>
        <taxon>Bacillati</taxon>
        <taxon>Actinomycetota</taxon>
        <taxon>Actinomycetes</taxon>
        <taxon>Kitasatosporales</taxon>
        <taxon>Streptomycetaceae</taxon>
        <taxon>Streptomyces</taxon>
    </lineage>
</organism>